<dbReference type="Proteomes" id="UP001154252">
    <property type="component" value="Unassembled WGS sequence"/>
</dbReference>
<gene>
    <name evidence="5" type="ORF">PEGY_LOCUS9296</name>
</gene>
<dbReference type="OrthoDB" id="426293at2759"/>
<dbReference type="Pfam" id="PF12796">
    <property type="entry name" value="Ank_2"/>
    <property type="match status" value="1"/>
</dbReference>
<evidence type="ECO:0000256" key="1">
    <source>
        <dbReference type="ARBA" id="ARBA00022737"/>
    </source>
</evidence>
<organism evidence="5 6">
    <name type="scientific">Penicillium egyptiacum</name>
    <dbReference type="NCBI Taxonomy" id="1303716"/>
    <lineage>
        <taxon>Eukaryota</taxon>
        <taxon>Fungi</taxon>
        <taxon>Dikarya</taxon>
        <taxon>Ascomycota</taxon>
        <taxon>Pezizomycotina</taxon>
        <taxon>Eurotiomycetes</taxon>
        <taxon>Eurotiomycetidae</taxon>
        <taxon>Eurotiales</taxon>
        <taxon>Aspergillaceae</taxon>
        <taxon>Penicillium</taxon>
    </lineage>
</organism>
<dbReference type="GO" id="GO:0005634">
    <property type="term" value="C:nucleus"/>
    <property type="evidence" value="ECO:0007669"/>
    <property type="project" value="TreeGrafter"/>
</dbReference>
<dbReference type="Gene3D" id="1.25.40.20">
    <property type="entry name" value="Ankyrin repeat-containing domain"/>
    <property type="match status" value="1"/>
</dbReference>
<proteinExistence type="predicted"/>
<evidence type="ECO:0000313" key="6">
    <source>
        <dbReference type="Proteomes" id="UP001154252"/>
    </source>
</evidence>
<dbReference type="PROSITE" id="PS50297">
    <property type="entry name" value="ANK_REP_REGION"/>
    <property type="match status" value="2"/>
</dbReference>
<keyword evidence="6" id="KW-1185">Reference proteome</keyword>
<dbReference type="SMART" id="SM00248">
    <property type="entry name" value="ANK"/>
    <property type="match status" value="5"/>
</dbReference>
<dbReference type="AlphaFoldDB" id="A0A9W4KGW8"/>
<protein>
    <recommendedName>
        <fullName evidence="4">F-box domain-containing protein</fullName>
    </recommendedName>
</protein>
<evidence type="ECO:0000259" key="4">
    <source>
        <dbReference type="Pfam" id="PF12937"/>
    </source>
</evidence>
<dbReference type="PANTHER" id="PTHR24201">
    <property type="entry name" value="ANK_REP_REGION DOMAIN-CONTAINING PROTEIN"/>
    <property type="match status" value="1"/>
</dbReference>
<dbReference type="InterPro" id="IPR001810">
    <property type="entry name" value="F-box_dom"/>
</dbReference>
<dbReference type="EMBL" id="CAJVRC010000894">
    <property type="protein sequence ID" value="CAG8908526.1"/>
    <property type="molecule type" value="Genomic_DNA"/>
</dbReference>
<evidence type="ECO:0000256" key="2">
    <source>
        <dbReference type="ARBA" id="ARBA00023043"/>
    </source>
</evidence>
<sequence>MSVELLGPSESPTRKPRFLNPDFLLLPNEVLLLVANFLERETDINSLAKTNRRFYSPLNPYLYRRNSLQSGSSALLWAAQEGMAATARTCVLEGANVEAINSHGRTPLFQAAVEGHEEVLKLLLETGRVDVDSKDSDDRTPLSVAAGHGYEAVVKLLLATGRVNIDSKDRCYRTPFFWAAARGHEAVLKLLLETGRVNVDSKDPFDRTPLSVAAEQGHEAVGKLLLATGRAQRICMIARHCFWLRWKAMKL</sequence>
<comment type="caution">
    <text evidence="5">The sequence shown here is derived from an EMBL/GenBank/DDBJ whole genome shotgun (WGS) entry which is preliminary data.</text>
</comment>
<feature type="repeat" description="ANK" evidence="3">
    <location>
        <begin position="137"/>
        <end position="161"/>
    </location>
</feature>
<feature type="domain" description="F-box" evidence="4">
    <location>
        <begin position="24"/>
        <end position="68"/>
    </location>
</feature>
<dbReference type="PANTHER" id="PTHR24201:SF16">
    <property type="entry name" value="ANKYRIN-1-LIKE-RELATED"/>
    <property type="match status" value="1"/>
</dbReference>
<dbReference type="InterPro" id="IPR002110">
    <property type="entry name" value="Ankyrin_rpt"/>
</dbReference>
<evidence type="ECO:0000313" key="5">
    <source>
        <dbReference type="EMBL" id="CAG8908526.1"/>
    </source>
</evidence>
<dbReference type="PROSITE" id="PS50088">
    <property type="entry name" value="ANK_REPEAT"/>
    <property type="match status" value="2"/>
</dbReference>
<dbReference type="SUPFAM" id="SSF48403">
    <property type="entry name" value="Ankyrin repeat"/>
    <property type="match status" value="1"/>
</dbReference>
<keyword evidence="1" id="KW-0677">Repeat</keyword>
<dbReference type="Pfam" id="PF13637">
    <property type="entry name" value="Ank_4"/>
    <property type="match status" value="1"/>
</dbReference>
<accession>A0A9W4KGW8</accession>
<feature type="repeat" description="ANK" evidence="3">
    <location>
        <begin position="103"/>
        <end position="127"/>
    </location>
</feature>
<evidence type="ECO:0000256" key="3">
    <source>
        <dbReference type="PROSITE-ProRule" id="PRU00023"/>
    </source>
</evidence>
<dbReference type="Pfam" id="PF12937">
    <property type="entry name" value="F-box-like"/>
    <property type="match status" value="1"/>
</dbReference>
<name>A0A9W4KGW8_9EURO</name>
<dbReference type="InterPro" id="IPR050776">
    <property type="entry name" value="Ank_Repeat/CDKN_Inhibitor"/>
</dbReference>
<reference evidence="5" key="1">
    <citation type="submission" date="2021-07" db="EMBL/GenBank/DDBJ databases">
        <authorList>
            <person name="Branca A.L. A."/>
        </authorList>
    </citation>
    <scope>NUCLEOTIDE SEQUENCE</scope>
</reference>
<keyword evidence="2 3" id="KW-0040">ANK repeat</keyword>
<dbReference type="InterPro" id="IPR036770">
    <property type="entry name" value="Ankyrin_rpt-contain_sf"/>
</dbReference>